<evidence type="ECO:0000313" key="4">
    <source>
        <dbReference type="Proteomes" id="UP001293254"/>
    </source>
</evidence>
<feature type="compositionally biased region" description="Basic residues" evidence="1">
    <location>
        <begin position="265"/>
        <end position="276"/>
    </location>
</feature>
<reference evidence="3" key="1">
    <citation type="submission" date="2020-06" db="EMBL/GenBank/DDBJ databases">
        <authorList>
            <person name="Li T."/>
            <person name="Hu X."/>
            <person name="Zhang T."/>
            <person name="Song X."/>
            <person name="Zhang H."/>
            <person name="Dai N."/>
            <person name="Sheng W."/>
            <person name="Hou X."/>
            <person name="Wei L."/>
        </authorList>
    </citation>
    <scope>NUCLEOTIDE SEQUENCE</scope>
    <source>
        <strain evidence="3">3651</strain>
        <tissue evidence="3">Leaf</tissue>
    </source>
</reference>
<organism evidence="3 4">
    <name type="scientific">Sesamum alatum</name>
    <dbReference type="NCBI Taxonomy" id="300844"/>
    <lineage>
        <taxon>Eukaryota</taxon>
        <taxon>Viridiplantae</taxon>
        <taxon>Streptophyta</taxon>
        <taxon>Embryophyta</taxon>
        <taxon>Tracheophyta</taxon>
        <taxon>Spermatophyta</taxon>
        <taxon>Magnoliopsida</taxon>
        <taxon>eudicotyledons</taxon>
        <taxon>Gunneridae</taxon>
        <taxon>Pentapetalae</taxon>
        <taxon>asterids</taxon>
        <taxon>lamiids</taxon>
        <taxon>Lamiales</taxon>
        <taxon>Pedaliaceae</taxon>
        <taxon>Sesamum</taxon>
    </lineage>
</organism>
<sequence length="276" mass="31869">MAGDGFYWQHKMFYCEHWTPEIEDTFIQSLLAHHRKGTFHHDRVNCHAVLCALFDINARYGSTLSYSYYQRRLAKLKIRHQVFSWVTSLVAVEWDPKKNIISADKYVWEQLQRYDDAKSIDKCYVKAPKPQWSALWILFGEWPADDSDEDESVYFDSAGTCLDDEWVNTKAPPADDSYGDSSFGHDHDVEPEEPSLWAFVQEYYASDSGTESVNTQTRTIRRPTTSGFATPPPHSPNKDVATPSSVASNDPDIEENTPSPYIPKYLRRRQPKKPKF</sequence>
<dbReference type="InterPro" id="IPR024752">
    <property type="entry name" value="Myb/SANT-like_dom"/>
</dbReference>
<reference evidence="3" key="2">
    <citation type="journal article" date="2024" name="Plant">
        <title>Genomic evolution and insights into agronomic trait innovations of Sesamum species.</title>
        <authorList>
            <person name="Miao H."/>
            <person name="Wang L."/>
            <person name="Qu L."/>
            <person name="Liu H."/>
            <person name="Sun Y."/>
            <person name="Le M."/>
            <person name="Wang Q."/>
            <person name="Wei S."/>
            <person name="Zheng Y."/>
            <person name="Lin W."/>
            <person name="Duan Y."/>
            <person name="Cao H."/>
            <person name="Xiong S."/>
            <person name="Wang X."/>
            <person name="Wei L."/>
            <person name="Li C."/>
            <person name="Ma Q."/>
            <person name="Ju M."/>
            <person name="Zhao R."/>
            <person name="Li G."/>
            <person name="Mu C."/>
            <person name="Tian Q."/>
            <person name="Mei H."/>
            <person name="Zhang T."/>
            <person name="Gao T."/>
            <person name="Zhang H."/>
        </authorList>
    </citation>
    <scope>NUCLEOTIDE SEQUENCE</scope>
    <source>
        <strain evidence="3">3651</strain>
    </source>
</reference>
<evidence type="ECO:0000259" key="2">
    <source>
        <dbReference type="Pfam" id="PF12776"/>
    </source>
</evidence>
<name>A0AAE1XNN0_9LAMI</name>
<dbReference type="Proteomes" id="UP001293254">
    <property type="component" value="Unassembled WGS sequence"/>
</dbReference>
<dbReference type="AlphaFoldDB" id="A0AAE1XNN0"/>
<feature type="compositionally biased region" description="Polar residues" evidence="1">
    <location>
        <begin position="208"/>
        <end position="228"/>
    </location>
</feature>
<feature type="domain" description="Myb/SANT-like" evidence="2">
    <location>
        <begin position="17"/>
        <end position="110"/>
    </location>
</feature>
<gene>
    <name evidence="3" type="ORF">Salat_2622100</name>
</gene>
<accession>A0AAE1XNN0</accession>
<proteinExistence type="predicted"/>
<feature type="region of interest" description="Disordered" evidence="1">
    <location>
        <begin position="166"/>
        <end position="190"/>
    </location>
</feature>
<comment type="caution">
    <text evidence="3">The sequence shown here is derived from an EMBL/GenBank/DDBJ whole genome shotgun (WGS) entry which is preliminary data.</text>
</comment>
<protein>
    <recommendedName>
        <fullName evidence="2">Myb/SANT-like domain-containing protein</fullName>
    </recommendedName>
</protein>
<dbReference type="EMBL" id="JACGWO010000011">
    <property type="protein sequence ID" value="KAK4415149.1"/>
    <property type="molecule type" value="Genomic_DNA"/>
</dbReference>
<evidence type="ECO:0000313" key="3">
    <source>
        <dbReference type="EMBL" id="KAK4415149.1"/>
    </source>
</evidence>
<evidence type="ECO:0000256" key="1">
    <source>
        <dbReference type="SAM" id="MobiDB-lite"/>
    </source>
</evidence>
<keyword evidence="4" id="KW-1185">Reference proteome</keyword>
<dbReference type="Pfam" id="PF12776">
    <property type="entry name" value="Myb_DNA-bind_3"/>
    <property type="match status" value="1"/>
</dbReference>
<feature type="region of interest" description="Disordered" evidence="1">
    <location>
        <begin position="208"/>
        <end position="276"/>
    </location>
</feature>